<keyword evidence="2" id="KW-0472">Membrane</keyword>
<dbReference type="Pfam" id="PF05656">
    <property type="entry name" value="DUF805"/>
    <property type="match status" value="1"/>
</dbReference>
<evidence type="ECO:0000256" key="2">
    <source>
        <dbReference type="SAM" id="Phobius"/>
    </source>
</evidence>
<evidence type="ECO:0000313" key="3">
    <source>
        <dbReference type="EMBL" id="MEK8045738.1"/>
    </source>
</evidence>
<feature type="transmembrane region" description="Helical" evidence="2">
    <location>
        <begin position="238"/>
        <end position="260"/>
    </location>
</feature>
<keyword evidence="4" id="KW-1185">Reference proteome</keyword>
<reference evidence="3 4" key="1">
    <citation type="submission" date="2024-04" db="EMBL/GenBank/DDBJ databases">
        <title>Novel species of the genus Ideonella isolated from streams.</title>
        <authorList>
            <person name="Lu H."/>
        </authorList>
    </citation>
    <scope>NUCLEOTIDE SEQUENCE [LARGE SCALE GENOMIC DNA]</scope>
    <source>
        <strain evidence="3 4">LYT19W</strain>
    </source>
</reference>
<evidence type="ECO:0000256" key="1">
    <source>
        <dbReference type="SAM" id="MobiDB-lite"/>
    </source>
</evidence>
<dbReference type="Proteomes" id="UP001379945">
    <property type="component" value="Unassembled WGS sequence"/>
</dbReference>
<dbReference type="RefSeq" id="WP_341398020.1">
    <property type="nucleotide sequence ID" value="NZ_JBBUTI010000003.1"/>
</dbReference>
<proteinExistence type="predicted"/>
<feature type="compositionally biased region" description="Pro residues" evidence="1">
    <location>
        <begin position="107"/>
        <end position="123"/>
    </location>
</feature>
<organism evidence="3 4">
    <name type="scientific">Ideonella margarita</name>
    <dbReference type="NCBI Taxonomy" id="2984191"/>
    <lineage>
        <taxon>Bacteria</taxon>
        <taxon>Pseudomonadati</taxon>
        <taxon>Pseudomonadota</taxon>
        <taxon>Betaproteobacteria</taxon>
        <taxon>Burkholderiales</taxon>
        <taxon>Sphaerotilaceae</taxon>
        <taxon>Ideonella</taxon>
    </lineage>
</organism>
<feature type="transmembrane region" description="Helical" evidence="2">
    <location>
        <begin position="184"/>
        <end position="202"/>
    </location>
</feature>
<accession>A0ABU9C1U0</accession>
<dbReference type="EMBL" id="JBBUTI010000003">
    <property type="protein sequence ID" value="MEK8045738.1"/>
    <property type="molecule type" value="Genomic_DNA"/>
</dbReference>
<feature type="transmembrane region" description="Helical" evidence="2">
    <location>
        <begin position="280"/>
        <end position="299"/>
    </location>
</feature>
<dbReference type="InterPro" id="IPR008523">
    <property type="entry name" value="DUF805"/>
</dbReference>
<dbReference type="PANTHER" id="PTHR34980">
    <property type="entry name" value="INNER MEMBRANE PROTEIN-RELATED-RELATED"/>
    <property type="match status" value="1"/>
</dbReference>
<feature type="transmembrane region" description="Helical" evidence="2">
    <location>
        <begin position="208"/>
        <end position="226"/>
    </location>
</feature>
<name>A0ABU9C1U0_9BURK</name>
<sequence>MSTTYHLVYAAGVLPGFEPAAVRAALGAQLQLDEARLGALFSGRRAVIKRGLDLQKAQQWVQRFAALGAQLSMEEDVAAAAPAAPVAATPAPAGLSLVPMAVAAMPPSEPEPAAPRLPEPAPAPQFDAGTKAEARGDMDAPPTRQGFGSTRHAPPPRDFRSWAHEDEPALFGTSMEGRVGRLRAASSSLWMMVVFLAILTVALRSIGIVSGLVFLISAVAYLFLSIRLNVLRLHDLNLTGWWAVLSVVPTVGTIMTLVLMLWPGNPDDNDYGPRPEAGSVMSIVIATLALVAVGALLLWSSIRMLARFAGH</sequence>
<comment type="caution">
    <text evidence="3">The sequence shown here is derived from an EMBL/GenBank/DDBJ whole genome shotgun (WGS) entry which is preliminary data.</text>
</comment>
<feature type="region of interest" description="Disordered" evidence="1">
    <location>
        <begin position="105"/>
        <end position="158"/>
    </location>
</feature>
<evidence type="ECO:0000313" key="4">
    <source>
        <dbReference type="Proteomes" id="UP001379945"/>
    </source>
</evidence>
<gene>
    <name evidence="3" type="ORF">AACH00_05185</name>
</gene>
<keyword evidence="2" id="KW-0812">Transmembrane</keyword>
<protein>
    <submittedName>
        <fullName evidence="3">DUF805 domain-containing protein</fullName>
    </submittedName>
</protein>
<keyword evidence="2" id="KW-1133">Transmembrane helix</keyword>
<dbReference type="PANTHER" id="PTHR34980:SF3">
    <property type="entry name" value="BLR8105 PROTEIN"/>
    <property type="match status" value="1"/>
</dbReference>